<dbReference type="EMBL" id="JAHESF010000069">
    <property type="protein sequence ID" value="MBT1701383.1"/>
    <property type="molecule type" value="Genomic_DNA"/>
</dbReference>
<keyword evidence="2" id="KW-1185">Reference proteome</keyword>
<dbReference type="SUPFAM" id="SSF48371">
    <property type="entry name" value="ARM repeat"/>
    <property type="match status" value="1"/>
</dbReference>
<sequence>MDIRKELSREHSRAKTMKIVDYVGDNPTRLKVLVDVFLTGPYRITQRAAWPLSYCAEREPKLIIPHLKTILNYLKKPGIHDAVKRNTVRLLQFIEIPKRHQGQVADICFGYLQDPKEPVAIRAFSMTVLASIARQNPDLRQELAILIEDQLPFGSPAFVSRGRKVLKEIRPS</sequence>
<comment type="caution">
    <text evidence="1">The sequence shown here is derived from an EMBL/GenBank/DDBJ whole genome shotgun (WGS) entry which is preliminary data.</text>
</comment>
<organism evidence="1 2">
    <name type="scientific">Chryseosolibacter histidini</name>
    <dbReference type="NCBI Taxonomy" id="2782349"/>
    <lineage>
        <taxon>Bacteria</taxon>
        <taxon>Pseudomonadati</taxon>
        <taxon>Bacteroidota</taxon>
        <taxon>Cytophagia</taxon>
        <taxon>Cytophagales</taxon>
        <taxon>Chryseotaleaceae</taxon>
        <taxon>Chryseosolibacter</taxon>
    </lineage>
</organism>
<reference evidence="1 2" key="1">
    <citation type="submission" date="2021-05" db="EMBL/GenBank/DDBJ databases">
        <title>A Polyphasic approach of four new species of the genus Ohtaekwangia: Ohtaekwangia histidinii sp. nov., Ohtaekwangia cretensis sp. nov., Ohtaekwangia indiensis sp. nov., Ohtaekwangia reichenbachii sp. nov. from diverse environment.</title>
        <authorList>
            <person name="Octaviana S."/>
        </authorList>
    </citation>
    <scope>NUCLEOTIDE SEQUENCE [LARGE SCALE GENOMIC DNA]</scope>
    <source>
        <strain evidence="1 2">PWU4</strain>
    </source>
</reference>
<gene>
    <name evidence="1" type="ORF">KK083_31105</name>
</gene>
<proteinExistence type="predicted"/>
<dbReference type="AlphaFoldDB" id="A0AAP2DU57"/>
<evidence type="ECO:0000313" key="2">
    <source>
        <dbReference type="Proteomes" id="UP001319200"/>
    </source>
</evidence>
<protein>
    <submittedName>
        <fullName evidence="1">Uncharacterized protein</fullName>
    </submittedName>
</protein>
<evidence type="ECO:0000313" key="1">
    <source>
        <dbReference type="EMBL" id="MBT1701383.1"/>
    </source>
</evidence>
<dbReference type="Proteomes" id="UP001319200">
    <property type="component" value="Unassembled WGS sequence"/>
</dbReference>
<name>A0AAP2DU57_9BACT</name>
<dbReference type="InterPro" id="IPR016024">
    <property type="entry name" value="ARM-type_fold"/>
</dbReference>
<accession>A0AAP2DU57</accession>